<dbReference type="RefSeq" id="WP_151080115.1">
    <property type="nucleotide sequence ID" value="NZ_CP047647.1"/>
</dbReference>
<name>A0A7L4ZUW9_9BACT</name>
<dbReference type="EMBL" id="VTWU01000006">
    <property type="protein sequence ID" value="KAA9327668.1"/>
    <property type="molecule type" value="Genomic_DNA"/>
</dbReference>
<proteinExistence type="predicted"/>
<comment type="caution">
    <text evidence="1">The sequence shown here is derived from an EMBL/GenBank/DDBJ whole genome shotgun (WGS) entry which is preliminary data.</text>
</comment>
<keyword evidence="2" id="KW-1185">Reference proteome</keyword>
<protein>
    <submittedName>
        <fullName evidence="1">Uncharacterized protein</fullName>
    </submittedName>
</protein>
<gene>
    <name evidence="1" type="ORF">F0P96_16965</name>
</gene>
<dbReference type="InterPro" id="IPR016024">
    <property type="entry name" value="ARM-type_fold"/>
</dbReference>
<dbReference type="InterPro" id="IPR011989">
    <property type="entry name" value="ARM-like"/>
</dbReference>
<dbReference type="Proteomes" id="UP000326380">
    <property type="component" value="Unassembled WGS sequence"/>
</dbReference>
<evidence type="ECO:0000313" key="2">
    <source>
        <dbReference type="Proteomes" id="UP000326380"/>
    </source>
</evidence>
<dbReference type="AlphaFoldDB" id="A0A7L4ZUW9"/>
<dbReference type="Gene3D" id="1.25.10.10">
    <property type="entry name" value="Leucine-rich Repeat Variant"/>
    <property type="match status" value="1"/>
</dbReference>
<dbReference type="SUPFAM" id="SSF48371">
    <property type="entry name" value="ARM repeat"/>
    <property type="match status" value="1"/>
</dbReference>
<sequence length="215" mass="24557">MTNKEIEQQLESTDVDKRIQAARFLAEHDARPELFHLLMSHIPDADDRVRFWALSACVWKYQAQLLAHAEQLAPVLMARLVDDYSPVIDRATWALNIVGETVFPQLIAATSSPDARTRLLAAALGQNHQMHKAPQQGLSALFQLLDDPEEQVQSSAMHAIMGLTPLRLTPQGTLKEVDFEPIYFRLLPLIEKFSRHEDANLREWGIRYKELILNR</sequence>
<reference evidence="1 2" key="1">
    <citation type="submission" date="2019-09" db="EMBL/GenBank/DDBJ databases">
        <title>Genome sequence of Hymenobacter sp. M3.</title>
        <authorList>
            <person name="Srinivasan S."/>
        </authorList>
    </citation>
    <scope>NUCLEOTIDE SEQUENCE [LARGE SCALE GENOMIC DNA]</scope>
    <source>
        <strain evidence="1 2">M3</strain>
    </source>
</reference>
<accession>A0A7L4ZUW9</accession>
<evidence type="ECO:0000313" key="1">
    <source>
        <dbReference type="EMBL" id="KAA9327668.1"/>
    </source>
</evidence>
<organism evidence="1 2">
    <name type="scientific">Hymenobacter busanensis</name>
    <dbReference type="NCBI Taxonomy" id="2607656"/>
    <lineage>
        <taxon>Bacteria</taxon>
        <taxon>Pseudomonadati</taxon>
        <taxon>Bacteroidota</taxon>
        <taxon>Cytophagia</taxon>
        <taxon>Cytophagales</taxon>
        <taxon>Hymenobacteraceae</taxon>
        <taxon>Hymenobacter</taxon>
    </lineage>
</organism>